<dbReference type="EMBL" id="HACM01000435">
    <property type="protein sequence ID" value="CRZ00877.1"/>
    <property type="molecule type" value="Transcribed_RNA"/>
</dbReference>
<comment type="cofactor">
    <cofactor evidence="1">
        <name>Mg(2+)</name>
        <dbReference type="ChEBI" id="CHEBI:18420"/>
    </cofactor>
</comment>
<comment type="catalytic activity">
    <reaction evidence="6">
        <text>D-fructose + ATP = D-fructose 6-phosphate + ADP + H(+)</text>
        <dbReference type="Rhea" id="RHEA:16125"/>
        <dbReference type="ChEBI" id="CHEBI:15378"/>
        <dbReference type="ChEBI" id="CHEBI:30616"/>
        <dbReference type="ChEBI" id="CHEBI:37721"/>
        <dbReference type="ChEBI" id="CHEBI:61527"/>
        <dbReference type="ChEBI" id="CHEBI:456216"/>
        <dbReference type="EC" id="2.7.1.4"/>
    </reaction>
</comment>
<evidence type="ECO:0000256" key="5">
    <source>
        <dbReference type="ARBA" id="ARBA00038887"/>
    </source>
</evidence>
<dbReference type="FunFam" id="3.30.420.40:FF:000136">
    <property type="entry name" value="Putative fructokinase"/>
    <property type="match status" value="1"/>
</dbReference>
<dbReference type="EC" id="2.7.1.4" evidence="5"/>
<sequence>MEEFIGGIEAGGTTFALSVARAADLTIVDRISIPTTASPDEILLKSAQWLKSAKNPICAIGVACFGPICLNKENVRYGQIEETPKQGWSHFDVLGFLQRQFPNIPIEIDTDVNGAALAELHYGVGKGKKMGSIAYITIGTGIGVGICIGGASHIGRSHSEAGHSQVKRHECDTFPGICPFHKDCVEGLASATALAARLSIHESALKLVPDSDRVWELVAYYIGQLCANLSLILSPESIVLGGGVSKRAVLLELVRHNFQQVINCYMQFPSDYIQVSGLKNGAGVIGSQYLAARALLNRKLLTQ</sequence>
<evidence type="ECO:0000256" key="1">
    <source>
        <dbReference type="ARBA" id="ARBA00001946"/>
    </source>
</evidence>
<dbReference type="PANTHER" id="PTHR42742:SF3">
    <property type="entry name" value="FRUCTOKINASE"/>
    <property type="match status" value="1"/>
</dbReference>
<evidence type="ECO:0000313" key="7">
    <source>
        <dbReference type="EMBL" id="CRZ00877.1"/>
    </source>
</evidence>
<dbReference type="GO" id="GO:0008865">
    <property type="term" value="F:fructokinase activity"/>
    <property type="evidence" value="ECO:0007669"/>
    <property type="project" value="UniProtKB-EC"/>
</dbReference>
<protein>
    <recommendedName>
        <fullName evidence="5">fructokinase</fullName>
        <ecNumber evidence="5">2.7.1.4</ecNumber>
    </recommendedName>
</protein>
<dbReference type="InterPro" id="IPR043129">
    <property type="entry name" value="ATPase_NBD"/>
</dbReference>
<dbReference type="Gene3D" id="3.30.420.40">
    <property type="match status" value="2"/>
</dbReference>
<accession>A0A0H5QGY4</accession>
<evidence type="ECO:0000256" key="4">
    <source>
        <dbReference type="ARBA" id="ARBA00022842"/>
    </source>
</evidence>
<evidence type="ECO:0000256" key="6">
    <source>
        <dbReference type="ARBA" id="ARBA00048451"/>
    </source>
</evidence>
<keyword evidence="2" id="KW-0479">Metal-binding</keyword>
<dbReference type="SUPFAM" id="SSF53067">
    <property type="entry name" value="Actin-like ATPase domain"/>
    <property type="match status" value="1"/>
</dbReference>
<dbReference type="GO" id="GO:0046872">
    <property type="term" value="F:metal ion binding"/>
    <property type="evidence" value="ECO:0007669"/>
    <property type="project" value="UniProtKB-KW"/>
</dbReference>
<dbReference type="CDD" id="cd24067">
    <property type="entry name" value="ASKHA_NBD_ROK_BsFRK-like"/>
    <property type="match status" value="1"/>
</dbReference>
<dbReference type="Pfam" id="PF00480">
    <property type="entry name" value="ROK"/>
    <property type="match status" value="1"/>
</dbReference>
<dbReference type="InterPro" id="IPR000600">
    <property type="entry name" value="ROK"/>
</dbReference>
<evidence type="ECO:0000256" key="3">
    <source>
        <dbReference type="ARBA" id="ARBA00022833"/>
    </source>
</evidence>
<keyword evidence="3" id="KW-0862">Zinc</keyword>
<keyword evidence="4" id="KW-0460">Magnesium</keyword>
<evidence type="ECO:0000256" key="2">
    <source>
        <dbReference type="ARBA" id="ARBA00022723"/>
    </source>
</evidence>
<name>A0A0H5QGY4_9EUKA</name>
<dbReference type="InterPro" id="IPR051804">
    <property type="entry name" value="Carb_Metab_Reg_Kinase/Isom"/>
</dbReference>
<reference evidence="7" key="1">
    <citation type="submission" date="2015-04" db="EMBL/GenBank/DDBJ databases">
        <title>The genome sequence of the plant pathogenic Rhizarian Plasmodiophora brassicae reveals insights in its biotrophic life cycle and the origin of chitin synthesis.</title>
        <authorList>
            <person name="Schwelm A."/>
            <person name="Fogelqvist J."/>
            <person name="Knaust A."/>
            <person name="Julke S."/>
            <person name="Lilja T."/>
            <person name="Dhandapani V."/>
            <person name="Bonilla-Rosso G."/>
            <person name="Karlsson M."/>
            <person name="Shevchenko A."/>
            <person name="Choi S.R."/>
            <person name="Kim H.G."/>
            <person name="Park J.Y."/>
            <person name="Lim Y.P."/>
            <person name="Ludwig-Muller J."/>
            <person name="Dixelius C."/>
        </authorList>
    </citation>
    <scope>NUCLEOTIDE SEQUENCE</scope>
    <source>
        <tissue evidence="7">Potato root galls</tissue>
    </source>
</reference>
<proteinExistence type="predicted"/>
<dbReference type="AlphaFoldDB" id="A0A0H5QGY4"/>
<organism evidence="7">
    <name type="scientific">Spongospora subterranea</name>
    <dbReference type="NCBI Taxonomy" id="70186"/>
    <lineage>
        <taxon>Eukaryota</taxon>
        <taxon>Sar</taxon>
        <taxon>Rhizaria</taxon>
        <taxon>Endomyxa</taxon>
        <taxon>Phytomyxea</taxon>
        <taxon>Plasmodiophorida</taxon>
        <taxon>Plasmodiophoridae</taxon>
        <taxon>Spongospora</taxon>
    </lineage>
</organism>
<dbReference type="PANTHER" id="PTHR42742">
    <property type="entry name" value="TRANSCRIPTIONAL REPRESSOR MPRA"/>
    <property type="match status" value="1"/>
</dbReference>